<dbReference type="CDD" id="cd03124">
    <property type="entry name" value="alpha_CA_prokaryotic_like"/>
    <property type="match status" value="1"/>
</dbReference>
<feature type="domain" description="Alpha-carbonic anhydrase" evidence="9">
    <location>
        <begin position="35"/>
        <end position="258"/>
    </location>
</feature>
<evidence type="ECO:0000256" key="8">
    <source>
        <dbReference type="SAM" id="SignalP"/>
    </source>
</evidence>
<keyword evidence="5" id="KW-0456">Lyase</keyword>
<dbReference type="AlphaFoldDB" id="A0A931ICS3"/>
<dbReference type="PANTHER" id="PTHR18952">
    <property type="entry name" value="CARBONIC ANHYDRASE"/>
    <property type="match status" value="1"/>
</dbReference>
<dbReference type="EMBL" id="JADMLG010000010">
    <property type="protein sequence ID" value="MBH0779277.1"/>
    <property type="molecule type" value="Genomic_DNA"/>
</dbReference>
<dbReference type="SMART" id="SM01057">
    <property type="entry name" value="Carb_anhydrase"/>
    <property type="match status" value="1"/>
</dbReference>
<evidence type="ECO:0000256" key="3">
    <source>
        <dbReference type="ARBA" id="ARBA00022723"/>
    </source>
</evidence>
<comment type="catalytic activity">
    <reaction evidence="6">
        <text>hydrogencarbonate + H(+) = CO2 + H2O</text>
        <dbReference type="Rhea" id="RHEA:10748"/>
        <dbReference type="ChEBI" id="CHEBI:15377"/>
        <dbReference type="ChEBI" id="CHEBI:15378"/>
        <dbReference type="ChEBI" id="CHEBI:16526"/>
        <dbReference type="ChEBI" id="CHEBI:17544"/>
        <dbReference type="EC" id="4.2.1.1"/>
    </reaction>
</comment>
<dbReference type="InterPro" id="IPR001148">
    <property type="entry name" value="CA_dom"/>
</dbReference>
<dbReference type="Proteomes" id="UP000655751">
    <property type="component" value="Unassembled WGS sequence"/>
</dbReference>
<dbReference type="SUPFAM" id="SSF51069">
    <property type="entry name" value="Carbonic anhydrase"/>
    <property type="match status" value="1"/>
</dbReference>
<dbReference type="InterPro" id="IPR036398">
    <property type="entry name" value="CA_dom_sf"/>
</dbReference>
<dbReference type="Gene3D" id="3.10.200.10">
    <property type="entry name" value="Alpha carbonic anhydrase"/>
    <property type="match status" value="1"/>
</dbReference>
<feature type="chain" id="PRO_5038866239" description="carbonic anhydrase" evidence="8">
    <location>
        <begin position="21"/>
        <end position="258"/>
    </location>
</feature>
<dbReference type="InterPro" id="IPR023561">
    <property type="entry name" value="Carbonic_anhydrase_a-class"/>
</dbReference>
<evidence type="ECO:0000256" key="7">
    <source>
        <dbReference type="SAM" id="MobiDB-lite"/>
    </source>
</evidence>
<protein>
    <recommendedName>
        <fullName evidence="2">carbonic anhydrase</fullName>
        <ecNumber evidence="2">4.2.1.1</ecNumber>
    </recommendedName>
</protein>
<evidence type="ECO:0000256" key="2">
    <source>
        <dbReference type="ARBA" id="ARBA00012925"/>
    </source>
</evidence>
<feature type="region of interest" description="Disordered" evidence="7">
    <location>
        <begin position="20"/>
        <end position="44"/>
    </location>
</feature>
<name>A0A931ICS3_9NOCA</name>
<keyword evidence="4" id="KW-0862">Zinc</keyword>
<organism evidence="10 11">
    <name type="scientific">Nocardia bovistercoris</name>
    <dbReference type="NCBI Taxonomy" id="2785916"/>
    <lineage>
        <taxon>Bacteria</taxon>
        <taxon>Bacillati</taxon>
        <taxon>Actinomycetota</taxon>
        <taxon>Actinomycetes</taxon>
        <taxon>Mycobacteriales</taxon>
        <taxon>Nocardiaceae</taxon>
        <taxon>Nocardia</taxon>
    </lineage>
</organism>
<dbReference type="GO" id="GO:0008270">
    <property type="term" value="F:zinc ion binding"/>
    <property type="evidence" value="ECO:0007669"/>
    <property type="project" value="InterPro"/>
</dbReference>
<evidence type="ECO:0000313" key="11">
    <source>
        <dbReference type="Proteomes" id="UP000655751"/>
    </source>
</evidence>
<accession>A0A931ICS3</accession>
<keyword evidence="11" id="KW-1185">Reference proteome</keyword>
<keyword evidence="8" id="KW-0732">Signal</keyword>
<dbReference type="InterPro" id="IPR041891">
    <property type="entry name" value="Alpha_CA_prokaryot-like"/>
</dbReference>
<dbReference type="PROSITE" id="PS51257">
    <property type="entry name" value="PROKAR_LIPOPROTEIN"/>
    <property type="match status" value="1"/>
</dbReference>
<evidence type="ECO:0000313" key="10">
    <source>
        <dbReference type="EMBL" id="MBH0779277.1"/>
    </source>
</evidence>
<dbReference type="PROSITE" id="PS51144">
    <property type="entry name" value="ALPHA_CA_2"/>
    <property type="match status" value="1"/>
</dbReference>
<evidence type="ECO:0000256" key="6">
    <source>
        <dbReference type="ARBA" id="ARBA00048348"/>
    </source>
</evidence>
<evidence type="ECO:0000256" key="4">
    <source>
        <dbReference type="ARBA" id="ARBA00022833"/>
    </source>
</evidence>
<proteinExistence type="inferred from homology"/>
<keyword evidence="3" id="KW-0479">Metal-binding</keyword>
<dbReference type="Pfam" id="PF00194">
    <property type="entry name" value="Carb_anhydrase"/>
    <property type="match status" value="1"/>
</dbReference>
<dbReference type="GO" id="GO:0004089">
    <property type="term" value="F:carbonate dehydratase activity"/>
    <property type="evidence" value="ECO:0007669"/>
    <property type="project" value="UniProtKB-EC"/>
</dbReference>
<comment type="similarity">
    <text evidence="1">Belongs to the alpha-carbonic anhydrase family.</text>
</comment>
<feature type="signal peptide" evidence="8">
    <location>
        <begin position="1"/>
        <end position="20"/>
    </location>
</feature>
<comment type="caution">
    <text evidence="10">The sequence shown here is derived from an EMBL/GenBank/DDBJ whole genome shotgun (WGS) entry which is preliminary data.</text>
</comment>
<evidence type="ECO:0000259" key="9">
    <source>
        <dbReference type="PROSITE" id="PS51144"/>
    </source>
</evidence>
<evidence type="ECO:0000256" key="1">
    <source>
        <dbReference type="ARBA" id="ARBA00010718"/>
    </source>
</evidence>
<evidence type="ECO:0000256" key="5">
    <source>
        <dbReference type="ARBA" id="ARBA00023239"/>
    </source>
</evidence>
<dbReference type="EC" id="4.2.1.1" evidence="2"/>
<sequence length="258" mass="27466">MIGRRGLLAATALLALSACGSPDGRSDVEPTPAPPHWDYDADGPDHWADIDNRYTVCGRGAEQSPIDLADHAPVDSRDHIDIDYGPVASVELVNTGHTVQANLPEGSPHRIVVGGRAFTLTQFHFHAPSEHTIDGVGTAMELHLVHRDAAGGLAVLAVLLTEGPNSPFASVLTDLPRAGEKRTLGPVDPRTFLPGDRTQFRYAGSLTTPPCTEGVAWTVLHNPVTVAAAEIERYRALFPHTNRPAQPRNGRSVVLAGG</sequence>
<reference evidence="10" key="1">
    <citation type="submission" date="2020-11" db="EMBL/GenBank/DDBJ databases">
        <title>Nocardia NEAU-351.nov., a novel actinomycete isolated from the cow dung.</title>
        <authorList>
            <person name="Zhang X."/>
        </authorList>
    </citation>
    <scope>NUCLEOTIDE SEQUENCE</scope>
    <source>
        <strain evidence="10">NEAU-351</strain>
    </source>
</reference>
<dbReference type="PANTHER" id="PTHR18952:SF265">
    <property type="entry name" value="CARBONIC ANHYDRASE"/>
    <property type="match status" value="1"/>
</dbReference>
<gene>
    <name evidence="10" type="ORF">IT779_23695</name>
</gene>